<organism evidence="1">
    <name type="scientific">candidate division WOR-3 bacterium</name>
    <dbReference type="NCBI Taxonomy" id="2052148"/>
    <lineage>
        <taxon>Bacteria</taxon>
        <taxon>Bacteria division WOR-3</taxon>
    </lineage>
</organism>
<name>A0A7C6EAR4_UNCW3</name>
<dbReference type="Pfam" id="PF04463">
    <property type="entry name" value="2-thiour_desulf"/>
    <property type="match status" value="1"/>
</dbReference>
<accession>A0A7C6EAR4</accession>
<gene>
    <name evidence="1" type="ORF">ENW73_05985</name>
</gene>
<dbReference type="AlphaFoldDB" id="A0A7C6EAR4"/>
<comment type="caution">
    <text evidence="1">The sequence shown here is derived from an EMBL/GenBank/DDBJ whole genome shotgun (WGS) entry which is preliminary data.</text>
</comment>
<dbReference type="EMBL" id="DTLI01000143">
    <property type="protein sequence ID" value="HHS52398.1"/>
    <property type="molecule type" value="Genomic_DNA"/>
</dbReference>
<dbReference type="PANTHER" id="PTHR30087">
    <property type="entry name" value="INNER MEMBRANE PROTEIN"/>
    <property type="match status" value="1"/>
</dbReference>
<dbReference type="InterPro" id="IPR007553">
    <property type="entry name" value="2-thiour_desulf"/>
</dbReference>
<proteinExistence type="predicted"/>
<reference evidence="1" key="1">
    <citation type="journal article" date="2020" name="mSystems">
        <title>Genome- and Community-Level Interaction Insights into Carbon Utilization and Element Cycling Functions of Hydrothermarchaeota in Hydrothermal Sediment.</title>
        <authorList>
            <person name="Zhou Z."/>
            <person name="Liu Y."/>
            <person name="Xu W."/>
            <person name="Pan J."/>
            <person name="Luo Z.H."/>
            <person name="Li M."/>
        </authorList>
    </citation>
    <scope>NUCLEOTIDE SEQUENCE [LARGE SCALE GENOMIC DNA]</scope>
    <source>
        <strain evidence="1">SpSt-876</strain>
    </source>
</reference>
<protein>
    <submittedName>
        <fullName evidence="1">DUF523 domain-containing protein</fullName>
    </submittedName>
</protein>
<dbReference type="PANTHER" id="PTHR30087:SF1">
    <property type="entry name" value="HYPOTHETICAL CYTOSOLIC PROTEIN"/>
    <property type="match status" value="1"/>
</dbReference>
<evidence type="ECO:0000313" key="1">
    <source>
        <dbReference type="EMBL" id="HHS52398.1"/>
    </source>
</evidence>
<sequence>MIIISACLLGIKCRYDGKVLKRNCFTRNAIGQIGLRQLIPVCPEQLGGLSTPRPKVKIKKGGKAINEQGEDVTRNFRAGASEVLKIAKLFGIKKAILKSNSPSCGKDGITAKRLKKAGIKITWID</sequence>